<protein>
    <submittedName>
        <fullName evidence="3">Two-component system regulatory protein YycI</fullName>
    </submittedName>
</protein>
<name>A0A9E8RYI2_9BACI</name>
<dbReference type="Gene3D" id="2.40.128.690">
    <property type="entry name" value="YycH protein, domain 3-like"/>
    <property type="match status" value="1"/>
</dbReference>
<keyword evidence="4" id="KW-1185">Reference proteome</keyword>
<keyword evidence="1" id="KW-0472">Membrane</keyword>
<dbReference type="Pfam" id="PF09648">
    <property type="entry name" value="YycI"/>
    <property type="match status" value="1"/>
</dbReference>
<dbReference type="KEGG" id="fhl:OE105_12020"/>
<keyword evidence="1" id="KW-1133">Transmembrane helix</keyword>
<sequence length="271" mass="31782">MDWSRAKTIFIFTFLILNVFLLFRLIQLETENKNAFIQETSMEERLLADDIEVPELPQEPKKEYYVEATAKTFHRNDMEDLSGQEITIVSENVLESNLSIPFQLNDDWKQTDVDLFVFNHIYQGNQYTFWDYDPEKRQIIYYQNFKNKTFYKNKNAAIILQLDQNGNIDSYSQTMLDNIKEIKEQDIFSAKQALLILYNKQYIQSGSKITDVALGYYTLVPAISSQLLVPTWRFEINGEKNLFVNAVEGSIFQETGEANERMQERDPNAIP</sequence>
<organism evidence="3 4">
    <name type="scientific">Fervidibacillus halotolerans</name>
    <dbReference type="NCBI Taxonomy" id="2980027"/>
    <lineage>
        <taxon>Bacteria</taxon>
        <taxon>Bacillati</taxon>
        <taxon>Bacillota</taxon>
        <taxon>Bacilli</taxon>
        <taxon>Bacillales</taxon>
        <taxon>Bacillaceae</taxon>
        <taxon>Fervidibacillus</taxon>
    </lineage>
</organism>
<accession>A0A9E8RYI2</accession>
<dbReference type="InterPro" id="IPR018604">
    <property type="entry name" value="YycI-like"/>
</dbReference>
<gene>
    <name evidence="3" type="primary">yycI</name>
    <name evidence="3" type="ORF">OE105_12020</name>
</gene>
<evidence type="ECO:0000259" key="2">
    <source>
        <dbReference type="Pfam" id="PF09648"/>
    </source>
</evidence>
<dbReference type="GO" id="GO:0016020">
    <property type="term" value="C:membrane"/>
    <property type="evidence" value="ECO:0007669"/>
    <property type="project" value="InterPro"/>
</dbReference>
<dbReference type="EMBL" id="CP106877">
    <property type="protein sequence ID" value="WAA12273.1"/>
    <property type="molecule type" value="Genomic_DNA"/>
</dbReference>
<evidence type="ECO:0000313" key="4">
    <source>
        <dbReference type="Proteomes" id="UP001164726"/>
    </source>
</evidence>
<reference evidence="3" key="1">
    <citation type="submission" date="2022-09" db="EMBL/GenBank/DDBJ databases">
        <title>Complete Genomes of Fervidibacillus albus and Fervidibacillus halotolerans isolated from tidal flat sediments.</title>
        <authorList>
            <person name="Kwon K.K."/>
            <person name="Yang S.-H."/>
            <person name="Park M.J."/>
            <person name="Oh H.-M."/>
        </authorList>
    </citation>
    <scope>NUCLEOTIDE SEQUENCE</scope>
    <source>
        <strain evidence="3">MEBiC13594</strain>
    </source>
</reference>
<dbReference type="AlphaFoldDB" id="A0A9E8RYI2"/>
<evidence type="ECO:0000256" key="1">
    <source>
        <dbReference type="SAM" id="Phobius"/>
    </source>
</evidence>
<evidence type="ECO:0000313" key="3">
    <source>
        <dbReference type="EMBL" id="WAA12273.1"/>
    </source>
</evidence>
<keyword evidence="1" id="KW-0812">Transmembrane</keyword>
<dbReference type="RefSeq" id="WP_275420411.1">
    <property type="nucleotide sequence ID" value="NZ_CP106877.1"/>
</dbReference>
<proteinExistence type="predicted"/>
<dbReference type="Proteomes" id="UP001164726">
    <property type="component" value="Chromosome"/>
</dbReference>
<feature type="transmembrane region" description="Helical" evidence="1">
    <location>
        <begin position="6"/>
        <end position="26"/>
    </location>
</feature>
<feature type="domain" description="Regulatory protein YycH-like" evidence="2">
    <location>
        <begin position="34"/>
        <end position="247"/>
    </location>
</feature>